<dbReference type="PROSITE" id="PS51194">
    <property type="entry name" value="HELICASE_CTER"/>
    <property type="match status" value="1"/>
</dbReference>
<keyword evidence="1" id="KW-0547">Nucleotide-binding</keyword>
<dbReference type="PANTHER" id="PTHR47959">
    <property type="entry name" value="ATP-DEPENDENT RNA HELICASE RHLE-RELATED"/>
    <property type="match status" value="1"/>
</dbReference>
<dbReference type="Gene3D" id="3.40.50.300">
    <property type="entry name" value="P-loop containing nucleotide triphosphate hydrolases"/>
    <property type="match status" value="2"/>
</dbReference>
<evidence type="ECO:0000259" key="9">
    <source>
        <dbReference type="PROSITE" id="PS51195"/>
    </source>
</evidence>
<feature type="short sequence motif" description="Q motif" evidence="5">
    <location>
        <begin position="10"/>
        <end position="38"/>
    </location>
</feature>
<dbReference type="GO" id="GO:0016787">
    <property type="term" value="F:hydrolase activity"/>
    <property type="evidence" value="ECO:0007669"/>
    <property type="project" value="UniProtKB-KW"/>
</dbReference>
<feature type="domain" description="DEAD-box RNA helicase Q" evidence="9">
    <location>
        <begin position="10"/>
        <end position="38"/>
    </location>
</feature>
<dbReference type="PROSITE" id="PS51192">
    <property type="entry name" value="HELICASE_ATP_BIND_1"/>
    <property type="match status" value="1"/>
</dbReference>
<evidence type="ECO:0000256" key="3">
    <source>
        <dbReference type="ARBA" id="ARBA00022806"/>
    </source>
</evidence>
<dbReference type="SUPFAM" id="SSF52540">
    <property type="entry name" value="P-loop containing nucleoside triphosphate hydrolases"/>
    <property type="match status" value="1"/>
</dbReference>
<evidence type="ECO:0000313" key="10">
    <source>
        <dbReference type="EMBL" id="KAF4662846.1"/>
    </source>
</evidence>
<evidence type="ECO:0000313" key="11">
    <source>
        <dbReference type="Proteomes" id="UP000572268"/>
    </source>
</evidence>
<gene>
    <name evidence="10" type="primary">CLEC16A</name>
    <name evidence="10" type="ORF">FOL46_005105</name>
</gene>
<dbReference type="PROSITE" id="PS51195">
    <property type="entry name" value="Q_MOTIF"/>
    <property type="match status" value="1"/>
</dbReference>
<evidence type="ECO:0000259" key="8">
    <source>
        <dbReference type="PROSITE" id="PS51194"/>
    </source>
</evidence>
<keyword evidence="3" id="KW-0347">Helicase</keyword>
<dbReference type="AlphaFoldDB" id="A0A7J6LUL8"/>
<dbReference type="Pfam" id="PF00271">
    <property type="entry name" value="Helicase_C"/>
    <property type="match status" value="1"/>
</dbReference>
<dbReference type="Pfam" id="PF09758">
    <property type="entry name" value="FPL"/>
    <property type="match status" value="1"/>
</dbReference>
<dbReference type="Proteomes" id="UP000572268">
    <property type="component" value="Unassembled WGS sequence"/>
</dbReference>
<dbReference type="SMART" id="SM00487">
    <property type="entry name" value="DEXDc"/>
    <property type="match status" value="1"/>
</dbReference>
<evidence type="ECO:0000256" key="5">
    <source>
        <dbReference type="PROSITE-ProRule" id="PRU00552"/>
    </source>
</evidence>
<evidence type="ECO:0000256" key="4">
    <source>
        <dbReference type="ARBA" id="ARBA00022840"/>
    </source>
</evidence>
<name>A0A7J6LUL8_PEROL</name>
<evidence type="ECO:0000256" key="6">
    <source>
        <dbReference type="SAM" id="MobiDB-lite"/>
    </source>
</evidence>
<dbReference type="EMBL" id="JABANN010000307">
    <property type="protein sequence ID" value="KAF4662846.1"/>
    <property type="molecule type" value="Genomic_DNA"/>
</dbReference>
<dbReference type="GO" id="GO:0005524">
    <property type="term" value="F:ATP binding"/>
    <property type="evidence" value="ECO:0007669"/>
    <property type="project" value="UniProtKB-KW"/>
</dbReference>
<dbReference type="InterPro" id="IPR011545">
    <property type="entry name" value="DEAD/DEAH_box_helicase_dom"/>
</dbReference>
<feature type="region of interest" description="Disordered" evidence="6">
    <location>
        <begin position="978"/>
        <end position="999"/>
    </location>
</feature>
<dbReference type="GO" id="GO:0003676">
    <property type="term" value="F:nucleic acid binding"/>
    <property type="evidence" value="ECO:0007669"/>
    <property type="project" value="InterPro"/>
</dbReference>
<dbReference type="InterPro" id="IPR014014">
    <property type="entry name" value="RNA_helicase_DEAD_Q_motif"/>
</dbReference>
<dbReference type="InterPro" id="IPR050079">
    <property type="entry name" value="DEAD_box_RNA_helicase"/>
</dbReference>
<dbReference type="InterPro" id="IPR014001">
    <property type="entry name" value="Helicase_ATP-bd"/>
</dbReference>
<evidence type="ECO:0000256" key="2">
    <source>
        <dbReference type="ARBA" id="ARBA00022801"/>
    </source>
</evidence>
<dbReference type="InterPro" id="IPR027417">
    <property type="entry name" value="P-loop_NTPase"/>
</dbReference>
<sequence>MSSSSRREAKTFKDLGLSQWVVDVCSSLEITKPTLIQRLAIPAILDGKNVVGASKTGSGKTAAFALPILQKLSKDPFGVFAVILTPVRELAVQITEQFEALSKPIDGQISCVVGGTSLLPQINQIHDRPHIVVATPGRLAEILNGDSSLVEAFAHTEFLVLDEADRLLVSGSGFESSIADIMRALPGKAKRQTLLFTATLSDNVMALQDRYGEDSMPLLDANPSSDLPTNLRLRYVFIPAMVRMSYLNYLVCQKFSEDSMIIFTATLRSCQLVASTLEKLGVSVAALHSLQDQRRRTASLGKFRNAKVRVLVATDVASRGLDIPQVGVVLNYELPTSPDDFVHRAGRTARAGRKGDAVSIVTEGDVKLVKSVEERMGVTMEKLEIEDEDATILKLLTKTSKAVQEAELMLFEVGFDEKIKETKRRKRKYREMAAQRNSANGSAPTFSFQWSGLVEFSSQLRGESITARRIFGYPVSQDSATGAGSQDGRASPLSGEERHSLSEMAQIHGRITERLKEPDSLTASSCDGLVEDLREISEILLWGEQNDHQELFDYFCEKEMLGNFVKVISMPSIAVAVKIQLLQTMSLLTQNLRTRTSLIYVFSNDHINNLISAPCDWSADEELLSYYVTFVKGLALRLDPEMLTLFFHSDQFVLYTVPIRLYNSADAMVRTSVRTLTLAIYQVADRSCMDFLVANSGGYFALLSKGLREQWQKLGDLSVSRRVAESAVDDVVDVLLYMADIFTVENPTIQPLLDLLVDKLSMYALEPLLSPPSQSPRGHCSRTLSKFVVLQLMHYVDVPIVRERIKELRPSAFGLREDEETIVVLDVAMIAESPELLPEDPELPEKCLRLVEKGFNEKWHIVTIQLLLAVYRMTVRDESSKTPNDRSWRCFRTVAETARRTVFDGPRGLLYREAIASAEEELGEAEGPSAEGIDSIVSAIASTPPGRPGLLPPPSPVKSPGKYTIDLISLLRRELLPGISTPPGEDPERALANSKEGSTFDLGQSDRLSCSCVALRSAEVNAISQAQMTKSAEPLYLILWNAAFLLAAPERTRPGYGIVRHVAPMATTEVSLDREKPCQLKVKLGSSSNLLLVFPDESRCRIAYQHLESSREECLKKQYRALVDRFLLSDEYDDDDDDKLRGV</sequence>
<evidence type="ECO:0000259" key="7">
    <source>
        <dbReference type="PROSITE" id="PS51192"/>
    </source>
</evidence>
<dbReference type="InterPro" id="IPR001650">
    <property type="entry name" value="Helicase_C-like"/>
</dbReference>
<dbReference type="CDD" id="cd18787">
    <property type="entry name" value="SF2_C_DEAD"/>
    <property type="match status" value="1"/>
</dbReference>
<dbReference type="SMART" id="SM00490">
    <property type="entry name" value="HELICc"/>
    <property type="match status" value="1"/>
</dbReference>
<accession>A0A7J6LUL8</accession>
<protein>
    <submittedName>
        <fullName evidence="10">Protein CL16A</fullName>
    </submittedName>
</protein>
<proteinExistence type="predicted"/>
<dbReference type="InterPro" id="IPR019155">
    <property type="entry name" value="CLEC16A/TT9_N"/>
</dbReference>
<organism evidence="10 11">
    <name type="scientific">Perkinsus olseni</name>
    <name type="common">Perkinsus atlanticus</name>
    <dbReference type="NCBI Taxonomy" id="32597"/>
    <lineage>
        <taxon>Eukaryota</taxon>
        <taxon>Sar</taxon>
        <taxon>Alveolata</taxon>
        <taxon>Perkinsozoa</taxon>
        <taxon>Perkinsea</taxon>
        <taxon>Perkinsida</taxon>
        <taxon>Perkinsidae</taxon>
        <taxon>Perkinsus</taxon>
    </lineage>
</organism>
<dbReference type="GO" id="GO:0003724">
    <property type="term" value="F:RNA helicase activity"/>
    <property type="evidence" value="ECO:0007669"/>
    <property type="project" value="InterPro"/>
</dbReference>
<comment type="caution">
    <text evidence="10">The sequence shown here is derived from an EMBL/GenBank/DDBJ whole genome shotgun (WGS) entry which is preliminary data.</text>
</comment>
<keyword evidence="4" id="KW-0067">ATP-binding</keyword>
<keyword evidence="2" id="KW-0378">Hydrolase</keyword>
<reference evidence="10 11" key="1">
    <citation type="submission" date="2020-04" db="EMBL/GenBank/DDBJ databases">
        <title>Perkinsus olseni comparative genomics.</title>
        <authorList>
            <person name="Bogema D.R."/>
        </authorList>
    </citation>
    <scope>NUCLEOTIDE SEQUENCE [LARGE SCALE GENOMIC DNA]</scope>
    <source>
        <strain evidence="10">ATCC PRA-31</strain>
    </source>
</reference>
<feature type="region of interest" description="Disordered" evidence="6">
    <location>
        <begin position="478"/>
        <end position="499"/>
    </location>
</feature>
<evidence type="ECO:0000256" key="1">
    <source>
        <dbReference type="ARBA" id="ARBA00022741"/>
    </source>
</evidence>
<feature type="domain" description="Helicase ATP-binding" evidence="7">
    <location>
        <begin position="41"/>
        <end position="218"/>
    </location>
</feature>
<dbReference type="GO" id="GO:0005829">
    <property type="term" value="C:cytosol"/>
    <property type="evidence" value="ECO:0007669"/>
    <property type="project" value="TreeGrafter"/>
</dbReference>
<feature type="domain" description="Helicase C-terminal" evidence="8">
    <location>
        <begin position="246"/>
        <end position="391"/>
    </location>
</feature>
<dbReference type="Pfam" id="PF00270">
    <property type="entry name" value="DEAD"/>
    <property type="match status" value="1"/>
</dbReference>
<dbReference type="PANTHER" id="PTHR47959:SF24">
    <property type="entry name" value="ATP-DEPENDENT RNA HELICASE"/>
    <property type="match status" value="1"/>
</dbReference>
<dbReference type="InterPro" id="IPR000629">
    <property type="entry name" value="RNA-helicase_DEAD-box_CS"/>
</dbReference>
<dbReference type="PROSITE" id="PS00039">
    <property type="entry name" value="DEAD_ATP_HELICASE"/>
    <property type="match status" value="1"/>
</dbReference>